<organism evidence="2 3">
    <name type="scientific">Micromonospora sediminicola</name>
    <dbReference type="NCBI Taxonomy" id="946078"/>
    <lineage>
        <taxon>Bacteria</taxon>
        <taxon>Bacillati</taxon>
        <taxon>Actinomycetota</taxon>
        <taxon>Actinomycetes</taxon>
        <taxon>Micromonosporales</taxon>
        <taxon>Micromonosporaceae</taxon>
        <taxon>Micromonospora</taxon>
    </lineage>
</organism>
<name>A0A1A9B8W2_9ACTN</name>
<keyword evidence="1" id="KW-1133">Transmembrane helix</keyword>
<dbReference type="AlphaFoldDB" id="A0A1A9B8W2"/>
<evidence type="ECO:0000313" key="2">
    <source>
        <dbReference type="EMBL" id="SBT65955.1"/>
    </source>
</evidence>
<dbReference type="EMBL" id="FLRH01000003">
    <property type="protein sequence ID" value="SBT65955.1"/>
    <property type="molecule type" value="Genomic_DNA"/>
</dbReference>
<feature type="transmembrane region" description="Helical" evidence="1">
    <location>
        <begin position="61"/>
        <end position="81"/>
    </location>
</feature>
<gene>
    <name evidence="2" type="ORF">GA0070622_2971</name>
</gene>
<dbReference type="PANTHER" id="PTHR36840">
    <property type="entry name" value="BLL5714 PROTEIN"/>
    <property type="match status" value="1"/>
</dbReference>
<dbReference type="OrthoDB" id="7698234at2"/>
<evidence type="ECO:0000256" key="1">
    <source>
        <dbReference type="SAM" id="Phobius"/>
    </source>
</evidence>
<feature type="transmembrane region" description="Helical" evidence="1">
    <location>
        <begin position="284"/>
        <end position="306"/>
    </location>
</feature>
<keyword evidence="3" id="KW-1185">Reference proteome</keyword>
<feature type="transmembrane region" description="Helical" evidence="1">
    <location>
        <begin position="219"/>
        <end position="237"/>
    </location>
</feature>
<evidence type="ECO:0000313" key="3">
    <source>
        <dbReference type="Proteomes" id="UP000199558"/>
    </source>
</evidence>
<proteinExistence type="predicted"/>
<sequence length="404" mass="43069">MGARRPGVGVGMLRGPGSGPHATFAELFFDLVVVFALTRLAAQAVPGLSAPAPADRWMAAARTLLLFLPLTWAWTITSYVTARFEPRLVGVRLAVVVSAFGLFMMASAVPAAFDARGMTFALSYVLLQVGRTVGFGLLLGGLPLQRLYFRSGAWYCLSAIPWLWGATVSETARTVLWTIAIAIDLGAARLGWPLPRLGRGRAAAWETGGAHLSDRYRQFLMIALGEGVISVGIAYTNEGTPEAAHTCGVVVSFVTTVLLWRIYFFRSGELLGEAVDAADDRAAFGRSVAFAHTVMIFGIVVVAVGYGLVLDHPFARPYPVWLAVVLGGPMIYLLGRARLERLVFDRVSPRRLLGVACLALLAVPGHAAGLLAASIGAALVLLLVAVLDARAAVRVPEEHPTPAR</sequence>
<protein>
    <submittedName>
        <fullName evidence="2">Low temperature requirement protein LtrA</fullName>
    </submittedName>
</protein>
<reference evidence="3" key="1">
    <citation type="submission" date="2016-06" db="EMBL/GenBank/DDBJ databases">
        <authorList>
            <person name="Varghese N."/>
            <person name="Submissions Spin"/>
        </authorList>
    </citation>
    <scope>NUCLEOTIDE SEQUENCE [LARGE SCALE GENOMIC DNA]</scope>
    <source>
        <strain evidence="3">DSM 45794</strain>
    </source>
</reference>
<feature type="transmembrane region" description="Helical" evidence="1">
    <location>
        <begin position="318"/>
        <end position="335"/>
    </location>
</feature>
<feature type="transmembrane region" description="Helical" evidence="1">
    <location>
        <begin position="21"/>
        <end position="41"/>
    </location>
</feature>
<keyword evidence="1" id="KW-0812">Transmembrane</keyword>
<dbReference type="PANTHER" id="PTHR36840:SF1">
    <property type="entry name" value="BLL5714 PROTEIN"/>
    <property type="match status" value="1"/>
</dbReference>
<keyword evidence="1" id="KW-0472">Membrane</keyword>
<dbReference type="Pfam" id="PF06772">
    <property type="entry name" value="LtrA"/>
    <property type="match status" value="1"/>
</dbReference>
<feature type="transmembrane region" description="Helical" evidence="1">
    <location>
        <begin position="119"/>
        <end position="140"/>
    </location>
</feature>
<dbReference type="RefSeq" id="WP_091573815.1">
    <property type="nucleotide sequence ID" value="NZ_FLRH01000003.1"/>
</dbReference>
<dbReference type="Proteomes" id="UP000199558">
    <property type="component" value="Unassembled WGS sequence"/>
</dbReference>
<feature type="transmembrane region" description="Helical" evidence="1">
    <location>
        <begin position="355"/>
        <end position="387"/>
    </location>
</feature>
<dbReference type="STRING" id="946078.GA0070622_2971"/>
<accession>A0A1A9B8W2</accession>
<feature type="transmembrane region" description="Helical" evidence="1">
    <location>
        <begin position="93"/>
        <end position="113"/>
    </location>
</feature>
<feature type="transmembrane region" description="Helical" evidence="1">
    <location>
        <begin position="243"/>
        <end position="263"/>
    </location>
</feature>
<dbReference type="InterPro" id="IPR010640">
    <property type="entry name" value="Low_temperature_requirement_A"/>
</dbReference>